<dbReference type="NCBIfam" id="NF007008">
    <property type="entry name" value="PRK09471.1"/>
    <property type="match status" value="1"/>
</dbReference>
<proteinExistence type="inferred from homology"/>
<evidence type="ECO:0000313" key="10">
    <source>
        <dbReference type="Proteomes" id="UP001221217"/>
    </source>
</evidence>
<dbReference type="AlphaFoldDB" id="A0AAJ1IDT1"/>
<dbReference type="InterPro" id="IPR035906">
    <property type="entry name" value="MetI-like_sf"/>
</dbReference>
<comment type="subcellular location">
    <subcellularLocation>
        <location evidence="1 7">Cell membrane</location>
        <topology evidence="1 7">Multi-pass membrane protein</topology>
    </subcellularLocation>
</comment>
<dbReference type="GO" id="GO:0055085">
    <property type="term" value="P:transmembrane transport"/>
    <property type="evidence" value="ECO:0007669"/>
    <property type="project" value="InterPro"/>
</dbReference>
<dbReference type="InterPro" id="IPR045621">
    <property type="entry name" value="BPD_transp_1_N"/>
</dbReference>
<evidence type="ECO:0000256" key="6">
    <source>
        <dbReference type="ARBA" id="ARBA00023136"/>
    </source>
</evidence>
<comment type="similarity">
    <text evidence="7">Belongs to the binding-protein-dependent transport system permease family.</text>
</comment>
<organism evidence="9 10">
    <name type="scientific">Candidatus Thalassospirochaeta sargassi</name>
    <dbReference type="NCBI Taxonomy" id="3119039"/>
    <lineage>
        <taxon>Bacteria</taxon>
        <taxon>Pseudomonadati</taxon>
        <taxon>Spirochaetota</taxon>
        <taxon>Spirochaetia</taxon>
        <taxon>Spirochaetales</taxon>
        <taxon>Spirochaetaceae</taxon>
        <taxon>Candidatus Thalassospirochaeta</taxon>
    </lineage>
</organism>
<evidence type="ECO:0000256" key="5">
    <source>
        <dbReference type="ARBA" id="ARBA00022989"/>
    </source>
</evidence>
<name>A0AAJ1IDT1_9SPIO</name>
<evidence type="ECO:0000259" key="8">
    <source>
        <dbReference type="PROSITE" id="PS50928"/>
    </source>
</evidence>
<feature type="transmembrane region" description="Helical" evidence="7">
    <location>
        <begin position="275"/>
        <end position="301"/>
    </location>
</feature>
<reference evidence="9 10" key="1">
    <citation type="submission" date="2022-12" db="EMBL/GenBank/DDBJ databases">
        <title>Metagenome assembled genome from gulf of manar.</title>
        <authorList>
            <person name="Kohli P."/>
            <person name="Pk S."/>
            <person name="Venkata Ramana C."/>
            <person name="Sasikala C."/>
        </authorList>
    </citation>
    <scope>NUCLEOTIDE SEQUENCE [LARGE SCALE GENOMIC DNA]</scope>
    <source>
        <strain evidence="9">JB008</strain>
    </source>
</reference>
<keyword evidence="2 7" id="KW-0813">Transport</keyword>
<accession>A0AAJ1IDT1</accession>
<feature type="transmembrane region" description="Helical" evidence="7">
    <location>
        <begin position="133"/>
        <end position="158"/>
    </location>
</feature>
<evidence type="ECO:0000313" key="9">
    <source>
        <dbReference type="EMBL" id="MDC7226344.1"/>
    </source>
</evidence>
<dbReference type="CDD" id="cd06261">
    <property type="entry name" value="TM_PBP2"/>
    <property type="match status" value="1"/>
</dbReference>
<evidence type="ECO:0000256" key="2">
    <source>
        <dbReference type="ARBA" id="ARBA00022448"/>
    </source>
</evidence>
<dbReference type="GO" id="GO:0005886">
    <property type="term" value="C:plasma membrane"/>
    <property type="evidence" value="ECO:0007669"/>
    <property type="project" value="UniProtKB-SubCell"/>
</dbReference>
<dbReference type="Pfam" id="PF19300">
    <property type="entry name" value="BPD_transp_1_N"/>
    <property type="match status" value="1"/>
</dbReference>
<dbReference type="EMBL" id="JAQQAL010000011">
    <property type="protein sequence ID" value="MDC7226344.1"/>
    <property type="molecule type" value="Genomic_DNA"/>
</dbReference>
<dbReference type="InterPro" id="IPR000515">
    <property type="entry name" value="MetI-like"/>
</dbReference>
<feature type="domain" description="ABC transmembrane type-1" evidence="8">
    <location>
        <begin position="94"/>
        <end position="298"/>
    </location>
</feature>
<dbReference type="SUPFAM" id="SSF161098">
    <property type="entry name" value="MetI-like"/>
    <property type="match status" value="1"/>
</dbReference>
<dbReference type="PANTHER" id="PTHR30465:SF74">
    <property type="entry name" value="OLIGOPEPTIDE TRANSPORT SYSTEM PERMEASE PROTEIN OPPB"/>
    <property type="match status" value="1"/>
</dbReference>
<dbReference type="Pfam" id="PF00528">
    <property type="entry name" value="BPD_transp_1"/>
    <property type="match status" value="1"/>
</dbReference>
<evidence type="ECO:0000256" key="7">
    <source>
        <dbReference type="RuleBase" id="RU363032"/>
    </source>
</evidence>
<dbReference type="PANTHER" id="PTHR30465">
    <property type="entry name" value="INNER MEMBRANE ABC TRANSPORTER"/>
    <property type="match status" value="1"/>
</dbReference>
<evidence type="ECO:0000256" key="4">
    <source>
        <dbReference type="ARBA" id="ARBA00022692"/>
    </source>
</evidence>
<dbReference type="PROSITE" id="PS50928">
    <property type="entry name" value="ABC_TM1"/>
    <property type="match status" value="1"/>
</dbReference>
<dbReference type="Gene3D" id="1.10.3720.10">
    <property type="entry name" value="MetI-like"/>
    <property type="match status" value="1"/>
</dbReference>
<keyword evidence="3" id="KW-1003">Cell membrane</keyword>
<keyword evidence="5 7" id="KW-1133">Transmembrane helix</keyword>
<feature type="transmembrane region" description="Helical" evidence="7">
    <location>
        <begin position="170"/>
        <end position="187"/>
    </location>
</feature>
<evidence type="ECO:0000256" key="1">
    <source>
        <dbReference type="ARBA" id="ARBA00004651"/>
    </source>
</evidence>
<keyword evidence="4 7" id="KW-0812">Transmembrane</keyword>
<sequence>MSKFIIRRALGLIPTMLIIITVCFFLIRVAPGGPFSSEKKIPPQIMKNIEAKYHLDEPLVMQYGRYVVNVIRGDLGPSYKYKDYDVNYYIGEGLPKSLLLGTLSILLALILGMAAGMFSALRQNTWVDYTWMSFAVVGISVPTFVLGPILMFIFSINLKWLPVAGWLDEYGVAALVLPVVTLFYQYFATIARLSRASFLEAIRSDYVRTAKAKGLKTSYIMMKHVLKGASLPVVSYLGPAFSGIITGSIVVEQIFRVPGLGRHFVQSAFNRDYTMIMGTVIVYSLILVIMNFLVDVLYGYLDPRISYS</sequence>
<feature type="transmembrane region" description="Helical" evidence="7">
    <location>
        <begin position="12"/>
        <end position="30"/>
    </location>
</feature>
<keyword evidence="6 7" id="KW-0472">Membrane</keyword>
<dbReference type="Proteomes" id="UP001221217">
    <property type="component" value="Unassembled WGS sequence"/>
</dbReference>
<gene>
    <name evidence="9" type="primary">oppB</name>
    <name evidence="9" type="ORF">PQJ61_06240</name>
</gene>
<protein>
    <submittedName>
        <fullName evidence="9">Oligopeptide ABC transporter permease OppB</fullName>
    </submittedName>
</protein>
<evidence type="ECO:0000256" key="3">
    <source>
        <dbReference type="ARBA" id="ARBA00022475"/>
    </source>
</evidence>
<comment type="caution">
    <text evidence="9">The sequence shown here is derived from an EMBL/GenBank/DDBJ whole genome shotgun (WGS) entry which is preliminary data.</text>
</comment>
<feature type="transmembrane region" description="Helical" evidence="7">
    <location>
        <begin position="98"/>
        <end position="121"/>
    </location>
</feature>
<feature type="transmembrane region" description="Helical" evidence="7">
    <location>
        <begin position="231"/>
        <end position="255"/>
    </location>
</feature>